<evidence type="ECO:0000313" key="1">
    <source>
        <dbReference type="EMBL" id="CAB4006996.1"/>
    </source>
</evidence>
<dbReference type="AlphaFoldDB" id="A0A6S7HPT4"/>
<dbReference type="InterPro" id="IPR000477">
    <property type="entry name" value="RT_dom"/>
</dbReference>
<dbReference type="EMBL" id="CACRXK020005669">
    <property type="protein sequence ID" value="CAB4006996.1"/>
    <property type="molecule type" value="Genomic_DNA"/>
</dbReference>
<dbReference type="CDD" id="cd01647">
    <property type="entry name" value="RT_LTR"/>
    <property type="match status" value="1"/>
</dbReference>
<dbReference type="PANTHER" id="PTHR37984">
    <property type="entry name" value="PROTEIN CBG26694"/>
    <property type="match status" value="1"/>
</dbReference>
<organism evidence="1 2">
    <name type="scientific">Paramuricea clavata</name>
    <name type="common">Red gorgonian</name>
    <name type="synonym">Violescent sea-whip</name>
    <dbReference type="NCBI Taxonomy" id="317549"/>
    <lineage>
        <taxon>Eukaryota</taxon>
        <taxon>Metazoa</taxon>
        <taxon>Cnidaria</taxon>
        <taxon>Anthozoa</taxon>
        <taxon>Octocorallia</taxon>
        <taxon>Malacalcyonacea</taxon>
        <taxon>Plexauridae</taxon>
        <taxon>Paramuricea</taxon>
    </lineage>
</organism>
<keyword evidence="2" id="KW-1185">Reference proteome</keyword>
<dbReference type="Pfam" id="PF00078">
    <property type="entry name" value="RVT_1"/>
    <property type="match status" value="1"/>
</dbReference>
<dbReference type="InterPro" id="IPR043502">
    <property type="entry name" value="DNA/RNA_pol_sf"/>
</dbReference>
<dbReference type="InterPro" id="IPR050951">
    <property type="entry name" value="Retrovirus_Pol_polyprotein"/>
</dbReference>
<evidence type="ECO:0000313" key="2">
    <source>
        <dbReference type="Proteomes" id="UP001152795"/>
    </source>
</evidence>
<dbReference type="Gene3D" id="3.30.70.270">
    <property type="match status" value="1"/>
</dbReference>
<accession>A0A6S7HPT4</accession>
<name>A0A6S7HPT4_PARCT</name>
<gene>
    <name evidence="1" type="ORF">PACLA_8A034025</name>
</gene>
<dbReference type="PANTHER" id="PTHR37984:SF7">
    <property type="entry name" value="INTEGRASE CATALYTIC DOMAIN-CONTAINING PROTEIN"/>
    <property type="match status" value="1"/>
</dbReference>
<feature type="non-terminal residue" evidence="1">
    <location>
        <position position="327"/>
    </location>
</feature>
<reference evidence="1" key="1">
    <citation type="submission" date="2020-04" db="EMBL/GenBank/DDBJ databases">
        <authorList>
            <person name="Alioto T."/>
            <person name="Alioto T."/>
            <person name="Gomez Garrido J."/>
        </authorList>
    </citation>
    <scope>NUCLEOTIDE SEQUENCE</scope>
    <source>
        <strain evidence="1">A484AB</strain>
    </source>
</reference>
<dbReference type="Gene3D" id="3.10.10.10">
    <property type="entry name" value="HIV Type 1 Reverse Transcriptase, subunit A, domain 1"/>
    <property type="match status" value="1"/>
</dbReference>
<dbReference type="OrthoDB" id="5986544at2759"/>
<dbReference type="SUPFAM" id="SSF56672">
    <property type="entry name" value="DNA/RNA polymerases"/>
    <property type="match status" value="1"/>
</dbReference>
<dbReference type="Proteomes" id="UP001152795">
    <property type="component" value="Unassembled WGS sequence"/>
</dbReference>
<dbReference type="FunFam" id="3.10.10.10:FF:000003">
    <property type="entry name" value="Retrovirus-related Pol polyprotein from transposon 297-like Protein"/>
    <property type="match status" value="1"/>
</dbReference>
<dbReference type="FunFam" id="3.30.70.270:FF:000003">
    <property type="entry name" value="Transposon Ty3-G Gag-Pol polyprotein"/>
    <property type="match status" value="1"/>
</dbReference>
<dbReference type="InterPro" id="IPR043128">
    <property type="entry name" value="Rev_trsase/Diguanyl_cyclase"/>
</dbReference>
<comment type="caution">
    <text evidence="1">The sequence shown here is derived from an EMBL/GenBank/DDBJ whole genome shotgun (WGS) entry which is preliminary data.</text>
</comment>
<proteinExistence type="predicted"/>
<protein>
    <submittedName>
        <fullName evidence="1">Uncharacterized protein</fullName>
    </submittedName>
</protein>
<sequence length="327" mass="37781">MQLITFNNIEQITSETSCLSGLSSEQIFTKYAPCFEGLGRISEPYHIKVNPTVTPVVHPPRKLPATLRDRVHRELSSMEENGIIKKVDGPTAWVNSMVVNEKRSGKLRICIDPRDLNKAIRREHYQLPTQQEITSRLTGAKYFSKLDATSGFWQMPLDKESSFLTFNTPFGRYRFTVVPFGVVFAQEVFHKTVHEHFRDISGCETDIDDILIWGRTIDEHDRNLEHVLNRVSQINMKLSREKCQFRQTEITYLGECLTQHGVKPDVDKIKAINDYVKPSNKQDVSYHEFTKGLETFLWTDLSDTSEIGRVLIGNHKEWHIQKLIHHG</sequence>